<dbReference type="Proteomes" id="UP001595615">
    <property type="component" value="Unassembled WGS sequence"/>
</dbReference>
<reference evidence="5" key="1">
    <citation type="journal article" date="2019" name="Int. J. Syst. Evol. Microbiol.">
        <title>The Global Catalogue of Microorganisms (GCM) 10K type strain sequencing project: providing services to taxonomists for standard genome sequencing and annotation.</title>
        <authorList>
            <consortium name="The Broad Institute Genomics Platform"/>
            <consortium name="The Broad Institute Genome Sequencing Center for Infectious Disease"/>
            <person name="Wu L."/>
            <person name="Ma J."/>
        </authorList>
    </citation>
    <scope>NUCLEOTIDE SEQUENCE [LARGE SCALE GENOMIC DNA]</scope>
    <source>
        <strain evidence="5">KCTC 42644</strain>
    </source>
</reference>
<comment type="subcellular location">
    <subcellularLocation>
        <location evidence="1">Periplasm</location>
    </subcellularLocation>
</comment>
<sequence>MRAVVLALVLAGCSAPEGGGDADTFSISLTADAGNLDPQHAATFAPAFLAGLAYEGLVAKTEDGRLVPGLAESWTQTPTSVTYKLRDGLTCASGEALTIDDVAANYRYVADPKNQSPLLGGGGIPIGTKIEVDRAARTLKLTTAAPYSFLVHMTGGLTIVCPRGLKDRSRLVHGTEGTGLFALTEAVANSHYVFTRRSGYRWGADGTTSETPGVPKRLVVRIIPNQTTAANLLLAGDLTAAPILGPDRRRLETAGFRAIGSRAPAFHMWFNQKPGHATADLNVRKALSLAIDVPQLAKVATGGMGLKPRRLSGSEPVACPADIVGQFPPRDEAAANALLAKAGWLRGRDGIRRKNGQPLSLKLVWDRDLNDPTSSAYAAEYAISRWQALGIKVGSRSVGGAEVGQVLFGTGDYDISWVPIVVSLPSRFLGFVSGPTPPNGLNFPHTNIPEADRLAAEANTRVGDASCPTWDRAERQYLDTAAVVPIADTDNALMTRRATFAKAGLMIIPTSIRMIAE</sequence>
<dbReference type="Gene3D" id="3.10.105.10">
    <property type="entry name" value="Dipeptide-binding Protein, Domain 3"/>
    <property type="match status" value="1"/>
</dbReference>
<feature type="domain" description="Solute-binding protein family 5" evidence="3">
    <location>
        <begin position="66"/>
        <end position="418"/>
    </location>
</feature>
<dbReference type="EMBL" id="JBHRXV010000013">
    <property type="protein sequence ID" value="MFC3714277.1"/>
    <property type="molecule type" value="Genomic_DNA"/>
</dbReference>
<dbReference type="PANTHER" id="PTHR30290">
    <property type="entry name" value="PERIPLASMIC BINDING COMPONENT OF ABC TRANSPORTER"/>
    <property type="match status" value="1"/>
</dbReference>
<name>A0ABV7XH43_9SPHN</name>
<gene>
    <name evidence="4" type="ORF">ACFOMD_17040</name>
</gene>
<accession>A0ABV7XH43</accession>
<proteinExistence type="inferred from homology"/>
<dbReference type="InterPro" id="IPR039424">
    <property type="entry name" value="SBP_5"/>
</dbReference>
<dbReference type="PIRSF" id="PIRSF002741">
    <property type="entry name" value="MppA"/>
    <property type="match status" value="1"/>
</dbReference>
<protein>
    <submittedName>
        <fullName evidence="4">ABC transporter substrate-binding protein</fullName>
    </submittedName>
</protein>
<dbReference type="SUPFAM" id="SSF53850">
    <property type="entry name" value="Periplasmic binding protein-like II"/>
    <property type="match status" value="1"/>
</dbReference>
<evidence type="ECO:0000256" key="2">
    <source>
        <dbReference type="ARBA" id="ARBA00005695"/>
    </source>
</evidence>
<comment type="similarity">
    <text evidence="2">Belongs to the bacterial solute-binding protein 5 family.</text>
</comment>
<evidence type="ECO:0000259" key="3">
    <source>
        <dbReference type="Pfam" id="PF00496"/>
    </source>
</evidence>
<dbReference type="Pfam" id="PF00496">
    <property type="entry name" value="SBP_bac_5"/>
    <property type="match status" value="1"/>
</dbReference>
<keyword evidence="5" id="KW-1185">Reference proteome</keyword>
<dbReference type="Gene3D" id="3.40.190.10">
    <property type="entry name" value="Periplasmic binding protein-like II"/>
    <property type="match status" value="1"/>
</dbReference>
<evidence type="ECO:0000313" key="5">
    <source>
        <dbReference type="Proteomes" id="UP001595615"/>
    </source>
</evidence>
<dbReference type="CDD" id="cd00995">
    <property type="entry name" value="PBP2_NikA_DppA_OppA_like"/>
    <property type="match status" value="1"/>
</dbReference>
<evidence type="ECO:0000313" key="4">
    <source>
        <dbReference type="EMBL" id="MFC3714277.1"/>
    </source>
</evidence>
<dbReference type="InterPro" id="IPR030678">
    <property type="entry name" value="Peptide/Ni-bd"/>
</dbReference>
<evidence type="ECO:0000256" key="1">
    <source>
        <dbReference type="ARBA" id="ARBA00004418"/>
    </source>
</evidence>
<dbReference type="RefSeq" id="WP_380863612.1">
    <property type="nucleotide sequence ID" value="NZ_JBHRXV010000013.1"/>
</dbReference>
<organism evidence="4 5">
    <name type="scientific">Sphingoaurantiacus capsulatus</name>
    <dbReference type="NCBI Taxonomy" id="1771310"/>
    <lineage>
        <taxon>Bacteria</taxon>
        <taxon>Pseudomonadati</taxon>
        <taxon>Pseudomonadota</taxon>
        <taxon>Alphaproteobacteria</taxon>
        <taxon>Sphingomonadales</taxon>
        <taxon>Sphingosinicellaceae</taxon>
        <taxon>Sphingoaurantiacus</taxon>
    </lineage>
</organism>
<dbReference type="InterPro" id="IPR000914">
    <property type="entry name" value="SBP_5_dom"/>
</dbReference>
<comment type="caution">
    <text evidence="4">The sequence shown here is derived from an EMBL/GenBank/DDBJ whole genome shotgun (WGS) entry which is preliminary data.</text>
</comment>